<dbReference type="InterPro" id="IPR008173">
    <property type="entry name" value="Adenylyl_cyclase_CyaB"/>
</dbReference>
<protein>
    <submittedName>
        <fullName evidence="2">Adenylate cyclase</fullName>
    </submittedName>
</protein>
<evidence type="ECO:0000313" key="2">
    <source>
        <dbReference type="EMBL" id="OXZ38451.1"/>
    </source>
</evidence>
<dbReference type="RefSeq" id="WP_002838246.1">
    <property type="nucleotide sequence ID" value="NZ_JAWGLI010000001.1"/>
</dbReference>
<dbReference type="EMBL" id="NDYI01000010">
    <property type="protein sequence ID" value="OXZ38451.1"/>
    <property type="molecule type" value="Genomic_DNA"/>
</dbReference>
<dbReference type="InterPro" id="IPR023577">
    <property type="entry name" value="CYTH_domain"/>
</dbReference>
<dbReference type="AlphaFoldDB" id="A0A233W1C9"/>
<gene>
    <name evidence="2" type="ORF">B9N56_03405</name>
</gene>
<reference evidence="3" key="1">
    <citation type="submission" date="2017-04" db="EMBL/GenBank/DDBJ databases">
        <title>Finegoldia magna isolated from orthopedic joint implant-associated infections.</title>
        <authorList>
            <person name="Bjorklund S."/>
            <person name="Bruggemann H."/>
            <person name="Jensen A."/>
            <person name="Hellmark B."/>
            <person name="Soderquist B."/>
        </authorList>
    </citation>
    <scope>NUCLEOTIDE SEQUENCE [LARGE SCALE GENOMIC DNA]</scope>
    <source>
        <strain evidence="3">08T492</strain>
    </source>
</reference>
<dbReference type="SUPFAM" id="SSF55154">
    <property type="entry name" value="CYTH-like phosphatases"/>
    <property type="match status" value="1"/>
</dbReference>
<dbReference type="PANTHER" id="PTHR21028:SF2">
    <property type="entry name" value="CYTH DOMAIN-CONTAINING PROTEIN"/>
    <property type="match status" value="1"/>
</dbReference>
<evidence type="ECO:0000259" key="1">
    <source>
        <dbReference type="PROSITE" id="PS51707"/>
    </source>
</evidence>
<proteinExistence type="predicted"/>
<evidence type="ECO:0000313" key="3">
    <source>
        <dbReference type="Proteomes" id="UP000215361"/>
    </source>
</evidence>
<dbReference type="PANTHER" id="PTHR21028">
    <property type="entry name" value="SI:CH211-156B7.4"/>
    <property type="match status" value="1"/>
</dbReference>
<sequence length="180" mass="21769">MEKELECKVFTDDFNALMDKAIEMGAKMIAHEIQDNILIESNDFDLINNSDYLRIRITEDIFNNKTKKYLTYKKRINDTNVRHYDEYTIEFDNEENLKQILRFVKLDKQSSSKKERKSFEFMGARLDFDRWDEDFYPYPYLEIEVKNEEHLTRIINKLGIRKDQISTESISELRLKLQEN</sequence>
<dbReference type="InterPro" id="IPR033469">
    <property type="entry name" value="CYTH-like_dom_sf"/>
</dbReference>
<dbReference type="Proteomes" id="UP000215361">
    <property type="component" value="Unassembled WGS sequence"/>
</dbReference>
<accession>A0A233W1C9</accession>
<dbReference type="CDD" id="cd07890">
    <property type="entry name" value="CYTH-like_AC_IV-like"/>
    <property type="match status" value="1"/>
</dbReference>
<organism evidence="2 3">
    <name type="scientific">Finegoldia magna</name>
    <name type="common">Peptostreptococcus magnus</name>
    <dbReference type="NCBI Taxonomy" id="1260"/>
    <lineage>
        <taxon>Bacteria</taxon>
        <taxon>Bacillati</taxon>
        <taxon>Bacillota</taxon>
        <taxon>Tissierellia</taxon>
        <taxon>Tissierellales</taxon>
        <taxon>Peptoniphilaceae</taxon>
        <taxon>Finegoldia</taxon>
    </lineage>
</organism>
<dbReference type="PROSITE" id="PS51707">
    <property type="entry name" value="CYTH"/>
    <property type="match status" value="1"/>
</dbReference>
<dbReference type="Gene3D" id="2.40.320.10">
    <property type="entry name" value="Hypothetical Protein Pfu-838710-001"/>
    <property type="match status" value="1"/>
</dbReference>
<dbReference type="Pfam" id="PF01928">
    <property type="entry name" value="CYTH"/>
    <property type="match status" value="1"/>
</dbReference>
<name>A0A233W1C9_FINMA</name>
<feature type="domain" description="CYTH" evidence="1">
    <location>
        <begin position="2"/>
        <end position="176"/>
    </location>
</feature>
<comment type="caution">
    <text evidence="2">The sequence shown here is derived from an EMBL/GenBank/DDBJ whole genome shotgun (WGS) entry which is preliminary data.</text>
</comment>